<evidence type="ECO:0000313" key="3">
    <source>
        <dbReference type="EMBL" id="HGG02103.1"/>
    </source>
</evidence>
<dbReference type="EMBL" id="DSPX01000165">
    <property type="protein sequence ID" value="HGG02103.1"/>
    <property type="molecule type" value="Genomic_DNA"/>
</dbReference>
<keyword evidence="1" id="KW-0802">TPR repeat</keyword>
<accession>A0A7C3ZLA6</accession>
<dbReference type="PROSITE" id="PS50293">
    <property type="entry name" value="TPR_REGION"/>
    <property type="match status" value="1"/>
</dbReference>
<dbReference type="InterPro" id="IPR024983">
    <property type="entry name" value="CHAT_dom"/>
</dbReference>
<dbReference type="PROSITE" id="PS50005">
    <property type="entry name" value="TPR"/>
    <property type="match status" value="5"/>
</dbReference>
<gene>
    <name evidence="3" type="ORF">ENR15_16030</name>
</gene>
<feature type="repeat" description="TPR" evidence="1">
    <location>
        <begin position="249"/>
        <end position="282"/>
    </location>
</feature>
<dbReference type="SUPFAM" id="SSF48452">
    <property type="entry name" value="TPR-like"/>
    <property type="match status" value="2"/>
</dbReference>
<feature type="repeat" description="TPR" evidence="1">
    <location>
        <begin position="289"/>
        <end position="322"/>
    </location>
</feature>
<comment type="caution">
    <text evidence="3">The sequence shown here is derived from an EMBL/GenBank/DDBJ whole genome shotgun (WGS) entry which is preliminary data.</text>
</comment>
<dbReference type="Gene3D" id="1.25.40.10">
    <property type="entry name" value="Tetratricopeptide repeat domain"/>
    <property type="match status" value="2"/>
</dbReference>
<dbReference type="Pfam" id="PF13374">
    <property type="entry name" value="TPR_10"/>
    <property type="match status" value="1"/>
</dbReference>
<feature type="repeat" description="TPR" evidence="1">
    <location>
        <begin position="169"/>
        <end position="202"/>
    </location>
</feature>
<dbReference type="Pfam" id="PF12770">
    <property type="entry name" value="CHAT"/>
    <property type="match status" value="1"/>
</dbReference>
<evidence type="ECO:0000259" key="2">
    <source>
        <dbReference type="Pfam" id="PF12770"/>
    </source>
</evidence>
<name>A0A7C3ZLA6_9CYAN</name>
<dbReference type="InterPro" id="IPR019734">
    <property type="entry name" value="TPR_rpt"/>
</dbReference>
<feature type="repeat" description="TPR" evidence="1">
    <location>
        <begin position="209"/>
        <end position="242"/>
    </location>
</feature>
<protein>
    <submittedName>
        <fullName evidence="3">CHAT domain-containing protein</fullName>
    </submittedName>
</protein>
<feature type="repeat" description="TPR" evidence="1">
    <location>
        <begin position="129"/>
        <end position="162"/>
    </location>
</feature>
<reference evidence="3" key="1">
    <citation type="journal article" date="2020" name="mSystems">
        <title>Genome- and Community-Level Interaction Insights into Carbon Utilization and Element Cycling Functions of Hydrothermarchaeota in Hydrothermal Sediment.</title>
        <authorList>
            <person name="Zhou Z."/>
            <person name="Liu Y."/>
            <person name="Xu W."/>
            <person name="Pan J."/>
            <person name="Luo Z.H."/>
            <person name="Li M."/>
        </authorList>
    </citation>
    <scope>NUCLEOTIDE SEQUENCE [LARGE SCALE GENOMIC DNA]</scope>
    <source>
        <strain evidence="3">SpSt-374</strain>
    </source>
</reference>
<feature type="domain" description="CHAT" evidence="2">
    <location>
        <begin position="539"/>
        <end position="819"/>
    </location>
</feature>
<dbReference type="PANTHER" id="PTHR10098:SF108">
    <property type="entry name" value="TETRATRICOPEPTIDE REPEAT PROTEIN 28"/>
    <property type="match status" value="1"/>
</dbReference>
<sequence length="822" mass="88757">MGVKKISSCFFLAGFLILGDIHCIRFAAPLIGLLPVSAQTGGESPASPAMQLYQLGYEQFDKSQITEALATFDRALVMARQEGDRSLEAGILNDIGVAHRNLANYPQALQSLNQALTIRQTLKDKAGIGQSLMNIGAVYQVQADYPKALEFYQQASVFLQEAGEQYGQAAILSNMGGIYLSLGQPSKALTTFETALSLFQQTGARMNEGMALANIGAAYSDMGDYTKSLEFFQKSLVIATEVQDGLGIGQTLLNMGAVYEKLTDYPQALQSYQQGLQVMTAIGELEAVGQALNNIGSVYRQLGQYPQALEFYDRALELRQKLGNTARIAVTLNNQGVALLEDGQITAATTKLYAAIDAFESLRPGLKDTDKISIFDKYRFTYGVLQKALIAQNQVKTALEVAERGRARAFVELVAKRLSPEAAEAYANQKIAPITIAEIQQVAAAQNATIVEYSIVVDNLAKNADLFIWVVQPTGEIAFRQVDLSSLNRERDNLVPFLVSEETEAQPETLLTALVRGTRADIATNLPSIPAGKVSNLNLKKLHELLIEPITDLLPSNPESKVIFIPHEELFFVPFAALVDGSDRYLIEKHTIITAPAIQVLQLARKSRDNRPVDTTNALVVGNPVMPKYSRVPGEPPETLPKLPGAEQEAIGIASMLNTQPLIGSTATETAVVQRIGKARIVHLATHGLLDDFSDSGMIGAIALTPSDSNDGLLTAEEIMALNLNASLVVLSACNTAGGKISGDGIIGLSRSLIGAGAESVIVSLWQVPDDATAKLMQEFYQVLPQTGDRAVALRKAILATMQQYPNVQDWGAFTLIGESEH</sequence>
<organism evidence="3">
    <name type="scientific">Planktothricoides sp. SpSt-374</name>
    <dbReference type="NCBI Taxonomy" id="2282167"/>
    <lineage>
        <taxon>Bacteria</taxon>
        <taxon>Bacillati</taxon>
        <taxon>Cyanobacteriota</taxon>
        <taxon>Cyanophyceae</taxon>
        <taxon>Oscillatoriophycideae</taxon>
        <taxon>Oscillatoriales</taxon>
        <taxon>Oscillatoriaceae</taxon>
        <taxon>Planktothricoides</taxon>
    </lineage>
</organism>
<dbReference type="SMART" id="SM00028">
    <property type="entry name" value="TPR"/>
    <property type="match status" value="8"/>
</dbReference>
<dbReference type="AlphaFoldDB" id="A0A7C3ZLA6"/>
<proteinExistence type="predicted"/>
<dbReference type="InterPro" id="IPR011990">
    <property type="entry name" value="TPR-like_helical_dom_sf"/>
</dbReference>
<dbReference type="PANTHER" id="PTHR10098">
    <property type="entry name" value="RAPSYN-RELATED"/>
    <property type="match status" value="1"/>
</dbReference>
<evidence type="ECO:0000256" key="1">
    <source>
        <dbReference type="PROSITE-ProRule" id="PRU00339"/>
    </source>
</evidence>
<dbReference type="Pfam" id="PF13424">
    <property type="entry name" value="TPR_12"/>
    <property type="match status" value="3"/>
</dbReference>